<evidence type="ECO:0000256" key="10">
    <source>
        <dbReference type="SAM" id="Phobius"/>
    </source>
</evidence>
<comment type="caution">
    <text evidence="12">The sequence shown here is derived from an EMBL/GenBank/DDBJ whole genome shotgun (WGS) entry which is preliminary data.</text>
</comment>
<name>A0A1Q3BTE8_CEPFO</name>
<accession>A0A1Q3BTE8</accession>
<dbReference type="SUPFAM" id="SSF57850">
    <property type="entry name" value="RING/U-box"/>
    <property type="match status" value="1"/>
</dbReference>
<evidence type="ECO:0000256" key="6">
    <source>
        <dbReference type="ARBA" id="ARBA00022989"/>
    </source>
</evidence>
<feature type="transmembrane region" description="Helical" evidence="10">
    <location>
        <begin position="24"/>
        <end position="57"/>
    </location>
</feature>
<keyword evidence="4 9" id="KW-0863">Zinc-finger</keyword>
<evidence type="ECO:0000256" key="4">
    <source>
        <dbReference type="ARBA" id="ARBA00022771"/>
    </source>
</evidence>
<evidence type="ECO:0000256" key="2">
    <source>
        <dbReference type="ARBA" id="ARBA00022692"/>
    </source>
</evidence>
<dbReference type="OrthoDB" id="8062037at2759"/>
<keyword evidence="5" id="KW-0862">Zinc</keyword>
<comment type="subcellular location">
    <subcellularLocation>
        <location evidence="1">Membrane</location>
    </subcellularLocation>
</comment>
<gene>
    <name evidence="12" type="ORF">CFOL_v3_14723</name>
</gene>
<evidence type="ECO:0000256" key="8">
    <source>
        <dbReference type="ARBA" id="ARBA00024209"/>
    </source>
</evidence>
<comment type="similarity">
    <text evidence="8">Belongs to the RING-type zinc finger family. ATL subfamily.</text>
</comment>
<dbReference type="EMBL" id="BDDD01000893">
    <property type="protein sequence ID" value="GAV71229.1"/>
    <property type="molecule type" value="Genomic_DNA"/>
</dbReference>
<dbReference type="InterPro" id="IPR001841">
    <property type="entry name" value="Znf_RING"/>
</dbReference>
<dbReference type="PANTHER" id="PTHR46539:SF9">
    <property type="entry name" value="RING-H2 FINGER PROTEIN ATL56"/>
    <property type="match status" value="1"/>
</dbReference>
<evidence type="ECO:0000256" key="5">
    <source>
        <dbReference type="ARBA" id="ARBA00022833"/>
    </source>
</evidence>
<reference evidence="13" key="1">
    <citation type="submission" date="2016-04" db="EMBL/GenBank/DDBJ databases">
        <title>Cephalotus genome sequencing.</title>
        <authorList>
            <person name="Fukushima K."/>
            <person name="Hasebe M."/>
            <person name="Fang X."/>
        </authorList>
    </citation>
    <scope>NUCLEOTIDE SEQUENCE [LARGE SCALE GENOMIC DNA]</scope>
    <source>
        <strain evidence="13">cv. St1</strain>
    </source>
</reference>
<organism evidence="12 13">
    <name type="scientific">Cephalotus follicularis</name>
    <name type="common">Albany pitcher plant</name>
    <dbReference type="NCBI Taxonomy" id="3775"/>
    <lineage>
        <taxon>Eukaryota</taxon>
        <taxon>Viridiplantae</taxon>
        <taxon>Streptophyta</taxon>
        <taxon>Embryophyta</taxon>
        <taxon>Tracheophyta</taxon>
        <taxon>Spermatophyta</taxon>
        <taxon>Magnoliopsida</taxon>
        <taxon>eudicotyledons</taxon>
        <taxon>Gunneridae</taxon>
        <taxon>Pentapetalae</taxon>
        <taxon>rosids</taxon>
        <taxon>fabids</taxon>
        <taxon>Oxalidales</taxon>
        <taxon>Cephalotaceae</taxon>
        <taxon>Cephalotus</taxon>
    </lineage>
</organism>
<evidence type="ECO:0000256" key="9">
    <source>
        <dbReference type="PROSITE-ProRule" id="PRU00175"/>
    </source>
</evidence>
<proteinExistence type="inferred from homology"/>
<evidence type="ECO:0000256" key="1">
    <source>
        <dbReference type="ARBA" id="ARBA00004370"/>
    </source>
</evidence>
<dbReference type="PANTHER" id="PTHR46539">
    <property type="entry name" value="E3 UBIQUITIN-PROTEIN LIGASE ATL42"/>
    <property type="match status" value="1"/>
</dbReference>
<dbReference type="Gene3D" id="3.30.40.10">
    <property type="entry name" value="Zinc/RING finger domain, C3HC4 (zinc finger)"/>
    <property type="match status" value="1"/>
</dbReference>
<keyword evidence="2 10" id="KW-0812">Transmembrane</keyword>
<feature type="domain" description="RING-type" evidence="11">
    <location>
        <begin position="104"/>
        <end position="146"/>
    </location>
</feature>
<dbReference type="STRING" id="3775.A0A1Q3BTE8"/>
<dbReference type="Proteomes" id="UP000187406">
    <property type="component" value="Unassembled WGS sequence"/>
</dbReference>
<evidence type="ECO:0000256" key="3">
    <source>
        <dbReference type="ARBA" id="ARBA00022723"/>
    </source>
</evidence>
<dbReference type="PROSITE" id="PS50089">
    <property type="entry name" value="ZF_RING_2"/>
    <property type="match status" value="1"/>
</dbReference>
<keyword evidence="13" id="KW-1185">Reference proteome</keyword>
<evidence type="ECO:0000256" key="7">
    <source>
        <dbReference type="ARBA" id="ARBA00023136"/>
    </source>
</evidence>
<dbReference type="InterPro" id="IPR013083">
    <property type="entry name" value="Znf_RING/FYVE/PHD"/>
</dbReference>
<dbReference type="Pfam" id="PF13639">
    <property type="entry name" value="zf-RING_2"/>
    <property type="match status" value="1"/>
</dbReference>
<dbReference type="SMART" id="SM00184">
    <property type="entry name" value="RING"/>
    <property type="match status" value="1"/>
</dbReference>
<evidence type="ECO:0000259" key="11">
    <source>
        <dbReference type="PROSITE" id="PS50089"/>
    </source>
</evidence>
<dbReference type="InParanoid" id="A0A1Q3BTE8"/>
<evidence type="ECO:0000313" key="13">
    <source>
        <dbReference type="Proteomes" id="UP000187406"/>
    </source>
</evidence>
<keyword evidence="3" id="KW-0479">Metal-binding</keyword>
<sequence>MPHHHHHYGGPPPPKLDPRVLSVILKAIIMTFITSFFFLLLGLASVLLFPLLLATYLHHHHHHNRRRHQQQHPSNGLSSKHLKKLPQFRYVNRTAETEVETQECVVCLDTFQGGQWCRMLFGCGHVFHRRCVDTWLLKVSSCPVCRTRVRFDFDQDKDFWAFSTRNNHFRVC</sequence>
<dbReference type="GO" id="GO:0008270">
    <property type="term" value="F:zinc ion binding"/>
    <property type="evidence" value="ECO:0007669"/>
    <property type="project" value="UniProtKB-KW"/>
</dbReference>
<dbReference type="GO" id="GO:0016020">
    <property type="term" value="C:membrane"/>
    <property type="evidence" value="ECO:0007669"/>
    <property type="project" value="UniProtKB-SubCell"/>
</dbReference>
<protein>
    <submittedName>
        <fullName evidence="12">Zf-RING_2 domain-containing protein</fullName>
    </submittedName>
</protein>
<keyword evidence="7 10" id="KW-0472">Membrane</keyword>
<keyword evidence="6 10" id="KW-1133">Transmembrane helix</keyword>
<dbReference type="AlphaFoldDB" id="A0A1Q3BTE8"/>
<evidence type="ECO:0000313" key="12">
    <source>
        <dbReference type="EMBL" id="GAV71229.1"/>
    </source>
</evidence>